<dbReference type="Proteomes" id="UP000518300">
    <property type="component" value="Unassembled WGS sequence"/>
</dbReference>
<dbReference type="Pfam" id="PF15575">
    <property type="entry name" value="Imm49"/>
    <property type="match status" value="1"/>
</dbReference>
<dbReference type="InterPro" id="IPR029074">
    <property type="entry name" value="Imm49"/>
</dbReference>
<accession>A0A848L8W5</accession>
<organism evidence="1 2">
    <name type="scientific">Pyxidicoccus fallax</name>
    <dbReference type="NCBI Taxonomy" id="394095"/>
    <lineage>
        <taxon>Bacteria</taxon>
        <taxon>Pseudomonadati</taxon>
        <taxon>Myxococcota</taxon>
        <taxon>Myxococcia</taxon>
        <taxon>Myxococcales</taxon>
        <taxon>Cystobacterineae</taxon>
        <taxon>Myxococcaceae</taxon>
        <taxon>Pyxidicoccus</taxon>
    </lineage>
</organism>
<proteinExistence type="predicted"/>
<comment type="caution">
    <text evidence="1">The sequence shown here is derived from an EMBL/GenBank/DDBJ whole genome shotgun (WGS) entry which is preliminary data.</text>
</comment>
<reference evidence="1 2" key="1">
    <citation type="submission" date="2020-04" db="EMBL/GenBank/DDBJ databases">
        <title>Draft genome of Pyxidicoccus fallax type strain.</title>
        <authorList>
            <person name="Whitworth D.E."/>
        </authorList>
    </citation>
    <scope>NUCLEOTIDE SEQUENCE [LARGE SCALE GENOMIC DNA]</scope>
    <source>
        <strain evidence="1 2">DSM 14698</strain>
    </source>
</reference>
<gene>
    <name evidence="1" type="ORF">HG543_07445</name>
</gene>
<dbReference type="EMBL" id="JABBJJ010000023">
    <property type="protein sequence ID" value="NMO14692.1"/>
    <property type="molecule type" value="Genomic_DNA"/>
</dbReference>
<protein>
    <submittedName>
        <fullName evidence="1">Immunity 49 family protein</fullName>
    </submittedName>
</protein>
<dbReference type="AlphaFoldDB" id="A0A848L8W5"/>
<evidence type="ECO:0000313" key="2">
    <source>
        <dbReference type="Proteomes" id="UP000518300"/>
    </source>
</evidence>
<sequence>MSENERLIHHVLGERPSSKAVLDVCRNFRMAGICSLFLHGTPEDFHWRLHQGARCYAHFLPRFDEGSTLTSRALPFFDAVAVQDLEAAHGIARHSRRTWGEGLEYEEDFLFVEFLMRHFFLETPDAECHRLLERYEEALRGAEDFRLGVCKALLESDTESFGAALTDFLRERRDRLAGVASRGHMEEELLATEGQLSVEGLALVRLAEQKGIATEVDYLHVPSIAREPPSRTFQPKSWRQVHP</sequence>
<evidence type="ECO:0000313" key="1">
    <source>
        <dbReference type="EMBL" id="NMO14692.1"/>
    </source>
</evidence>
<name>A0A848L8W5_9BACT</name>
<dbReference type="RefSeq" id="WP_169343988.1">
    <property type="nucleotide sequence ID" value="NZ_JABBJJ010000023.1"/>
</dbReference>
<keyword evidence="2" id="KW-1185">Reference proteome</keyword>